<feature type="DNA-binding region" description="H-T-H motif" evidence="4">
    <location>
        <begin position="35"/>
        <end position="54"/>
    </location>
</feature>
<evidence type="ECO:0000313" key="6">
    <source>
        <dbReference type="EMBL" id="MBT1708000.1"/>
    </source>
</evidence>
<keyword evidence="7" id="KW-1185">Reference proteome</keyword>
<dbReference type="Pfam" id="PF00440">
    <property type="entry name" value="TetR_N"/>
    <property type="match status" value="1"/>
</dbReference>
<evidence type="ECO:0000256" key="1">
    <source>
        <dbReference type="ARBA" id="ARBA00023015"/>
    </source>
</evidence>
<dbReference type="PRINTS" id="PR00455">
    <property type="entry name" value="HTHTETR"/>
</dbReference>
<dbReference type="Pfam" id="PF13305">
    <property type="entry name" value="TetR_C_33"/>
    <property type="match status" value="1"/>
</dbReference>
<dbReference type="SUPFAM" id="SSF46689">
    <property type="entry name" value="Homeodomain-like"/>
    <property type="match status" value="1"/>
</dbReference>
<reference evidence="6 7" key="1">
    <citation type="submission" date="2021-05" db="EMBL/GenBank/DDBJ databases">
        <title>A Polyphasic approach of four new species of the genus Ohtaekwangia: Ohtaekwangia histidinii sp. nov., Ohtaekwangia cretensis sp. nov., Ohtaekwangia indiensis sp. nov., Ohtaekwangia reichenbachii sp. nov. from diverse environment.</title>
        <authorList>
            <person name="Octaviana S."/>
        </authorList>
    </citation>
    <scope>NUCLEOTIDE SEQUENCE [LARGE SCALE GENOMIC DNA]</scope>
    <source>
        <strain evidence="6 7">PWU5</strain>
    </source>
</reference>
<evidence type="ECO:0000256" key="2">
    <source>
        <dbReference type="ARBA" id="ARBA00023125"/>
    </source>
</evidence>
<dbReference type="AlphaFoldDB" id="A0AAP2GTX2"/>
<dbReference type="GO" id="GO:0003677">
    <property type="term" value="F:DNA binding"/>
    <property type="evidence" value="ECO:0007669"/>
    <property type="project" value="UniProtKB-UniRule"/>
</dbReference>
<dbReference type="InterPro" id="IPR050624">
    <property type="entry name" value="HTH-type_Tx_Regulator"/>
</dbReference>
<proteinExistence type="predicted"/>
<feature type="domain" description="HTH tetR-type" evidence="5">
    <location>
        <begin position="12"/>
        <end position="72"/>
    </location>
</feature>
<keyword evidence="2 4" id="KW-0238">DNA-binding</keyword>
<dbReference type="InterPro" id="IPR009057">
    <property type="entry name" value="Homeodomain-like_sf"/>
</dbReference>
<evidence type="ECO:0000259" key="5">
    <source>
        <dbReference type="PROSITE" id="PS50977"/>
    </source>
</evidence>
<keyword evidence="3" id="KW-0804">Transcription</keyword>
<dbReference type="Proteomes" id="UP001319080">
    <property type="component" value="Unassembled WGS sequence"/>
</dbReference>
<evidence type="ECO:0000256" key="4">
    <source>
        <dbReference type="PROSITE-ProRule" id="PRU00335"/>
    </source>
</evidence>
<dbReference type="SUPFAM" id="SSF48498">
    <property type="entry name" value="Tetracyclin repressor-like, C-terminal domain"/>
    <property type="match status" value="1"/>
</dbReference>
<dbReference type="InterPro" id="IPR025996">
    <property type="entry name" value="MT1864/Rv1816-like_C"/>
</dbReference>
<dbReference type="PROSITE" id="PS50977">
    <property type="entry name" value="HTH_TETR_2"/>
    <property type="match status" value="1"/>
</dbReference>
<dbReference type="RefSeq" id="WP_254083590.1">
    <property type="nucleotide sequence ID" value="NZ_JAHESE010000004.1"/>
</dbReference>
<dbReference type="InterPro" id="IPR036271">
    <property type="entry name" value="Tet_transcr_reg_TetR-rel_C_sf"/>
</dbReference>
<sequence length="207" mass="23983">MSIAERKERQKIELRAKILDAARMLFLEQGYEQTSIRNIADKIEYSPTTIYLYFKDKDDVFYALHQEGFALLRQFMRPLEHVSNPFERLKALAKVYTTFAMENTEFYDLMFTMPAPMNALQKEEWTEGDSAFGFLLQTIRDCQAIGYFEGMDAEVLSYTVWSMVHGICSLEIRGRCSKVLSNATHENIVAKATAQVLHILEKMNPPR</sequence>
<dbReference type="PANTHER" id="PTHR43479">
    <property type="entry name" value="ACREF/ENVCD OPERON REPRESSOR-RELATED"/>
    <property type="match status" value="1"/>
</dbReference>
<protein>
    <submittedName>
        <fullName evidence="6">TetR/AcrR family transcriptional regulator</fullName>
    </submittedName>
</protein>
<dbReference type="Gene3D" id="1.10.357.10">
    <property type="entry name" value="Tetracycline Repressor, domain 2"/>
    <property type="match status" value="1"/>
</dbReference>
<dbReference type="PANTHER" id="PTHR43479:SF11">
    <property type="entry name" value="ACREF_ENVCD OPERON REPRESSOR-RELATED"/>
    <property type="match status" value="1"/>
</dbReference>
<comment type="caution">
    <text evidence="6">The sequence shown here is derived from an EMBL/GenBank/DDBJ whole genome shotgun (WGS) entry which is preliminary data.</text>
</comment>
<evidence type="ECO:0000256" key="3">
    <source>
        <dbReference type="ARBA" id="ARBA00023163"/>
    </source>
</evidence>
<accession>A0AAP2GTX2</accession>
<organism evidence="6 7">
    <name type="scientific">Dawidia cretensis</name>
    <dbReference type="NCBI Taxonomy" id="2782350"/>
    <lineage>
        <taxon>Bacteria</taxon>
        <taxon>Pseudomonadati</taxon>
        <taxon>Bacteroidota</taxon>
        <taxon>Cytophagia</taxon>
        <taxon>Cytophagales</taxon>
        <taxon>Chryseotaleaceae</taxon>
        <taxon>Dawidia</taxon>
    </lineage>
</organism>
<evidence type="ECO:0000313" key="7">
    <source>
        <dbReference type="Proteomes" id="UP001319080"/>
    </source>
</evidence>
<keyword evidence="1" id="KW-0805">Transcription regulation</keyword>
<dbReference type="InterPro" id="IPR001647">
    <property type="entry name" value="HTH_TetR"/>
</dbReference>
<name>A0AAP2GTX2_9BACT</name>
<gene>
    <name evidence="6" type="ORF">KK062_07195</name>
</gene>
<dbReference type="EMBL" id="JAHESE010000004">
    <property type="protein sequence ID" value="MBT1708000.1"/>
    <property type="molecule type" value="Genomic_DNA"/>
</dbReference>